<proteinExistence type="evidence at transcript level"/>
<name>Q8BQ56_MOUSE</name>
<dbReference type="MGI" id="MGI:3698050">
    <property type="gene designation" value="Phtf1os"/>
</dbReference>
<feature type="transmembrane region" description="Helical" evidence="1">
    <location>
        <begin position="32"/>
        <end position="55"/>
    </location>
</feature>
<reference evidence="2" key="4">
    <citation type="journal article" date="2001" name="Nature">
        <title>Functional annotation of a full-length mouse cDNA collection.</title>
        <authorList>
            <consortium name="The RIKEN Genome Exploration Research Group Phase II Team and the FANTOM Consortium"/>
        </authorList>
    </citation>
    <scope>NUCLEOTIDE SEQUENCE</scope>
    <source>
        <strain evidence="2">C57BL/6J</strain>
        <tissue evidence="2">Spinal ganglion</tissue>
    </source>
</reference>
<dbReference type="AlphaFoldDB" id="Q8BQ56"/>
<reference evidence="2" key="7">
    <citation type="journal article" date="2005" name="Science">
        <title>The Transcriptional Landscape of the Mammalian Genome.</title>
        <authorList>
            <consortium name="The FANTOM Consortium"/>
            <consortium name="Riken Genome Exploration Research Group and Genome Science Group (Genome Network Project Core Group)"/>
        </authorList>
    </citation>
    <scope>NUCLEOTIDE SEQUENCE</scope>
    <source>
        <strain evidence="2">C57BL/6J</strain>
        <tissue evidence="2">Spinal ganglion</tissue>
    </source>
</reference>
<dbReference type="AGR" id="MGI:3698050"/>
<keyword evidence="1" id="KW-0812">Transmembrane</keyword>
<protein>
    <submittedName>
        <fullName evidence="2">Uncharacterized protein</fullName>
    </submittedName>
</protein>
<gene>
    <name evidence="3" type="primary">Phtf1os</name>
    <name evidence="3" type="synonym">A130049A11Rik</name>
    <name evidence="3" type="synonym">Rsbn</name>
    <name evidence="3" type="synonym">Rsbn1</name>
</gene>
<dbReference type="EMBL" id="AK051503">
    <property type="protein sequence ID" value="BAC34659.1"/>
    <property type="molecule type" value="mRNA"/>
</dbReference>
<reference evidence="2" key="8">
    <citation type="journal article" date="2005" name="Science">
        <title>Antisense Transcription in the Mammalian Transcriptome.</title>
        <authorList>
            <consortium name="RIKEN Genome Exploration Research Group and Genome Science Group (Genome Network Project Core Group) and the FANTOM Consortium"/>
        </authorList>
    </citation>
    <scope>NUCLEOTIDE SEQUENCE</scope>
    <source>
        <strain evidence="2">C57BL/6J</strain>
        <tissue evidence="2">Spinal ganglion</tissue>
    </source>
</reference>
<evidence type="ECO:0000256" key="1">
    <source>
        <dbReference type="SAM" id="Phobius"/>
    </source>
</evidence>
<reference evidence="2" key="2">
    <citation type="journal article" date="2000" name="Genome Res.">
        <title>Normalization and subtraction of cap-trapper-selected cDNAs to prepare full-length cDNA libraries for rapid discovery of new genes.</title>
        <authorList>
            <person name="Carninci P."/>
            <person name="Shibata Y."/>
            <person name="Hayatsu N."/>
            <person name="Sugahara Y."/>
            <person name="Shibata K."/>
            <person name="Itoh M."/>
            <person name="Konno H."/>
            <person name="Okazaki Y."/>
            <person name="Muramatsu M."/>
            <person name="Hayashizaki Y."/>
        </authorList>
    </citation>
    <scope>NUCLEOTIDE SEQUENCE</scope>
    <source>
        <strain evidence="2">C57BL/6J</strain>
        <tissue evidence="2">Spinal ganglion</tissue>
    </source>
</reference>
<evidence type="ECO:0000313" key="2">
    <source>
        <dbReference type="EMBL" id="BAC34659.1"/>
    </source>
</evidence>
<reference evidence="2" key="3">
    <citation type="journal article" date="2000" name="Genome Res.">
        <title>RIKEN integrated sequence analysis (RISA) system--384-format sequencing pipeline with 384 multicapillary sequencer.</title>
        <authorList>
            <person name="Shibata K."/>
            <person name="Itoh M."/>
            <person name="Aizawa K."/>
            <person name="Nagaoka S."/>
            <person name="Sasaki N."/>
            <person name="Carninci P."/>
            <person name="Konno H."/>
            <person name="Akiyama J."/>
            <person name="Nishi K."/>
            <person name="Kitsunai T."/>
            <person name="Tashiro H."/>
            <person name="Itoh M."/>
            <person name="Sumi N."/>
            <person name="Ishii Y."/>
            <person name="Nakamura S."/>
            <person name="Hazama M."/>
            <person name="Nishine T."/>
            <person name="Harada A."/>
            <person name="Yamamoto R."/>
            <person name="Matsumoto H."/>
            <person name="Sakaguchi S."/>
            <person name="Ikegami T."/>
            <person name="Kashiwagi K."/>
            <person name="Fujiwake S."/>
            <person name="Inoue K."/>
            <person name="Togawa Y."/>
            <person name="Izawa M."/>
            <person name="Ohara E."/>
            <person name="Watahiki M."/>
            <person name="Yoneda Y."/>
            <person name="Ishikawa T."/>
            <person name="Ozawa K."/>
            <person name="Tanaka T."/>
            <person name="Matsuura S."/>
            <person name="Kawai J."/>
            <person name="Okazaki Y."/>
            <person name="Muramatsu M."/>
            <person name="Inoue Y."/>
            <person name="Kira A."/>
            <person name="Hayashizaki Y."/>
        </authorList>
    </citation>
    <scope>NUCLEOTIDE SEQUENCE</scope>
    <source>
        <strain evidence="2">C57BL/6J</strain>
        <tissue evidence="2">Spinal ganglion</tissue>
    </source>
</reference>
<keyword evidence="1" id="KW-1133">Transmembrane helix</keyword>
<reference evidence="2" key="6">
    <citation type="journal article" date="2002" name="Nature">
        <title>Analysis of the mouse transcriptome based on functional annotation of 60,770 full-length cDNAs.</title>
        <authorList>
            <consortium name="The FANTOM Consortium and the RIKEN Genome Exploration Research Group Phase I and II Team"/>
        </authorList>
    </citation>
    <scope>NUCLEOTIDE SEQUENCE</scope>
    <source>
        <strain evidence="2">C57BL/6J</strain>
        <tissue evidence="2">Spinal ganglion</tissue>
    </source>
</reference>
<evidence type="ECO:0000313" key="3">
    <source>
        <dbReference type="MGI" id="MGI:3698050"/>
    </source>
</evidence>
<sequence>MAVYSDLKRGPEKGQLHSNVNINMYTHRVSKLFLSLHICVHLSGLFPGATVLNLLKAKSFLALGTKHLVDVRLKMGNSYHLRSPAIKTASNESYPYCETTKMLTPIGIIFKNCLTHWQ</sequence>
<keyword evidence="1" id="KW-0472">Membrane</keyword>
<accession>Q8BQ56</accession>
<reference evidence="2" key="1">
    <citation type="journal article" date="1999" name="Methods Enzymol.">
        <title>High-efficiency full-length cDNA cloning.</title>
        <authorList>
            <person name="Carninci P."/>
            <person name="Hayashizaki Y."/>
        </authorList>
    </citation>
    <scope>NUCLEOTIDE SEQUENCE</scope>
    <source>
        <strain evidence="2">C57BL/6J</strain>
        <tissue evidence="2">Spinal ganglion</tissue>
    </source>
</reference>
<reference evidence="2" key="5">
    <citation type="submission" date="2001-07" db="EMBL/GenBank/DDBJ databases">
        <authorList>
            <person name="Adachi J."/>
            <person name="Aizawa K."/>
            <person name="Akimura T."/>
            <person name="Arakawa T."/>
            <person name="Bono H."/>
            <person name="Carninci P."/>
            <person name="Fukuda S."/>
            <person name="Furuno M."/>
            <person name="Hanagaki T."/>
            <person name="Hara A."/>
            <person name="Hashizume W."/>
            <person name="Hayashida K."/>
            <person name="Hayatsu N."/>
            <person name="Hiramoto K."/>
            <person name="Hiraoka T."/>
            <person name="Hirozane T."/>
            <person name="Hori F."/>
            <person name="Imotani K."/>
            <person name="Ishii Y."/>
            <person name="Itoh M."/>
            <person name="Kagawa I."/>
            <person name="Kasukawa T."/>
            <person name="Katoh H."/>
            <person name="Kawai J."/>
            <person name="Kojima Y."/>
            <person name="Kondo S."/>
            <person name="Konno H."/>
            <person name="Kouda M."/>
            <person name="Koya S."/>
            <person name="Kurihara C."/>
            <person name="Matsuyama T."/>
            <person name="Miyazaki A."/>
            <person name="Murata M."/>
            <person name="Nakamura M."/>
            <person name="Nishi K."/>
            <person name="Nomura K."/>
            <person name="Numazaki R."/>
            <person name="Ohno M."/>
            <person name="Ohsato N."/>
            <person name="Okazaki Y."/>
            <person name="Saito R."/>
            <person name="Saitoh H."/>
            <person name="Sakai C."/>
            <person name="Sakai K."/>
            <person name="Sakazume N."/>
            <person name="Sano H."/>
            <person name="Sasaki D."/>
            <person name="Shibata K."/>
            <person name="Shinagawa A."/>
            <person name="Shiraki T."/>
            <person name="Sogabe Y."/>
            <person name="Tagami M."/>
            <person name="Tagawa A."/>
            <person name="Takahashi F."/>
            <person name="Takaku-Akahira S."/>
            <person name="Takeda Y."/>
            <person name="Tanaka T."/>
            <person name="Tomaru A."/>
            <person name="Toya T."/>
            <person name="Yasunishi A."/>
            <person name="Muramatsu M."/>
            <person name="Hayashizaki Y."/>
        </authorList>
    </citation>
    <scope>NUCLEOTIDE SEQUENCE</scope>
    <source>
        <strain evidence="2">C57BL/6J</strain>
        <tissue evidence="2">Spinal ganglion</tissue>
    </source>
</reference>
<organism evidence="2">
    <name type="scientific">Mus musculus</name>
    <name type="common">Mouse</name>
    <dbReference type="NCBI Taxonomy" id="10090"/>
    <lineage>
        <taxon>Eukaryota</taxon>
        <taxon>Metazoa</taxon>
        <taxon>Chordata</taxon>
        <taxon>Craniata</taxon>
        <taxon>Vertebrata</taxon>
        <taxon>Euteleostomi</taxon>
        <taxon>Mammalia</taxon>
        <taxon>Eutheria</taxon>
        <taxon>Euarchontoglires</taxon>
        <taxon>Glires</taxon>
        <taxon>Rodentia</taxon>
        <taxon>Myomorpha</taxon>
        <taxon>Muroidea</taxon>
        <taxon>Muridae</taxon>
        <taxon>Murinae</taxon>
        <taxon>Mus</taxon>
        <taxon>Mus</taxon>
    </lineage>
</organism>